<accession>A0A4P6JS78</accession>
<evidence type="ECO:0000256" key="7">
    <source>
        <dbReference type="RuleBase" id="RU003942"/>
    </source>
</evidence>
<organism evidence="9 10">
    <name type="scientific">Ktedonosporobacter rubrisoli</name>
    <dbReference type="NCBI Taxonomy" id="2509675"/>
    <lineage>
        <taxon>Bacteria</taxon>
        <taxon>Bacillati</taxon>
        <taxon>Chloroflexota</taxon>
        <taxon>Ktedonobacteria</taxon>
        <taxon>Ktedonobacterales</taxon>
        <taxon>Ktedonosporobacteraceae</taxon>
        <taxon>Ktedonosporobacter</taxon>
    </lineage>
</organism>
<dbReference type="EMBL" id="CP035758">
    <property type="protein sequence ID" value="QBD78357.1"/>
    <property type="molecule type" value="Genomic_DNA"/>
</dbReference>
<comment type="subcellular location">
    <subcellularLocation>
        <location evidence="1 7">Cell membrane</location>
        <topology evidence="1 7">Multi-pass membrane protein</topology>
    </subcellularLocation>
</comment>
<evidence type="ECO:0000256" key="2">
    <source>
        <dbReference type="ARBA" id="ARBA00022448"/>
    </source>
</evidence>
<dbReference type="SUPFAM" id="SSF103481">
    <property type="entry name" value="Multidrug resistance efflux transporter EmrE"/>
    <property type="match status" value="1"/>
</dbReference>
<sequence length="104" mass="11335">MTWIALIAAGLCEVLGVLAIKRVTERRHWSSYLLVALVYGTSFSLLSLAMTQISMGTSYAIWTGIGTVGSTLLGMLAFGEPREWKRLLFIGLIVISTVSLKLIS</sequence>
<feature type="transmembrane region" description="Helical" evidence="8">
    <location>
        <begin position="60"/>
        <end position="78"/>
    </location>
</feature>
<evidence type="ECO:0000256" key="4">
    <source>
        <dbReference type="ARBA" id="ARBA00022692"/>
    </source>
</evidence>
<dbReference type="Pfam" id="PF00893">
    <property type="entry name" value="Multi_Drug_Res"/>
    <property type="match status" value="1"/>
</dbReference>
<dbReference type="RefSeq" id="WP_129889410.1">
    <property type="nucleotide sequence ID" value="NZ_CP035758.1"/>
</dbReference>
<dbReference type="InterPro" id="IPR045324">
    <property type="entry name" value="Small_multidrug_res"/>
</dbReference>
<evidence type="ECO:0000313" key="10">
    <source>
        <dbReference type="Proteomes" id="UP000290365"/>
    </source>
</evidence>
<dbReference type="GO" id="GO:0022857">
    <property type="term" value="F:transmembrane transporter activity"/>
    <property type="evidence" value="ECO:0007669"/>
    <property type="project" value="InterPro"/>
</dbReference>
<keyword evidence="4 7" id="KW-0812">Transmembrane</keyword>
<evidence type="ECO:0000256" key="6">
    <source>
        <dbReference type="ARBA" id="ARBA00023136"/>
    </source>
</evidence>
<keyword evidence="6 8" id="KW-0472">Membrane</keyword>
<dbReference type="InterPro" id="IPR037185">
    <property type="entry name" value="EmrE-like"/>
</dbReference>
<evidence type="ECO:0000313" key="9">
    <source>
        <dbReference type="EMBL" id="QBD78357.1"/>
    </source>
</evidence>
<gene>
    <name evidence="9" type="ORF">EPA93_21085</name>
</gene>
<keyword evidence="5 8" id="KW-1133">Transmembrane helix</keyword>
<dbReference type="OrthoDB" id="21828at2"/>
<keyword evidence="3" id="KW-1003">Cell membrane</keyword>
<evidence type="ECO:0000256" key="3">
    <source>
        <dbReference type="ARBA" id="ARBA00022475"/>
    </source>
</evidence>
<name>A0A4P6JS78_KTERU</name>
<dbReference type="PANTHER" id="PTHR30561:SF0">
    <property type="entry name" value="GUANIDINIUM EXPORTER"/>
    <property type="match status" value="1"/>
</dbReference>
<feature type="transmembrane region" description="Helical" evidence="8">
    <location>
        <begin position="84"/>
        <end position="103"/>
    </location>
</feature>
<reference evidence="9 10" key="1">
    <citation type="submission" date="2019-01" db="EMBL/GenBank/DDBJ databases">
        <title>Ktedonosporobacter rubrisoli SCAWS-G2.</title>
        <authorList>
            <person name="Huang Y."/>
            <person name="Yan B."/>
        </authorList>
    </citation>
    <scope>NUCLEOTIDE SEQUENCE [LARGE SCALE GENOMIC DNA]</scope>
    <source>
        <strain evidence="9 10">SCAWS-G2</strain>
    </source>
</reference>
<protein>
    <submittedName>
        <fullName evidence="9">Multidrug efflux SMR transporter</fullName>
    </submittedName>
</protein>
<comment type="similarity">
    <text evidence="7">Belongs to the drug/metabolite transporter (DMT) superfamily. Small multidrug resistance (SMR) (TC 2.A.7.1) family.</text>
</comment>
<evidence type="ECO:0000256" key="8">
    <source>
        <dbReference type="SAM" id="Phobius"/>
    </source>
</evidence>
<dbReference type="GO" id="GO:0005886">
    <property type="term" value="C:plasma membrane"/>
    <property type="evidence" value="ECO:0007669"/>
    <property type="project" value="UniProtKB-SubCell"/>
</dbReference>
<evidence type="ECO:0000256" key="1">
    <source>
        <dbReference type="ARBA" id="ARBA00004651"/>
    </source>
</evidence>
<dbReference type="AlphaFoldDB" id="A0A4P6JS78"/>
<evidence type="ECO:0000256" key="5">
    <source>
        <dbReference type="ARBA" id="ARBA00022989"/>
    </source>
</evidence>
<dbReference type="Proteomes" id="UP000290365">
    <property type="component" value="Chromosome"/>
</dbReference>
<dbReference type="InterPro" id="IPR000390">
    <property type="entry name" value="Small_drug/metabolite_transptr"/>
</dbReference>
<dbReference type="Gene3D" id="1.10.3730.20">
    <property type="match status" value="1"/>
</dbReference>
<proteinExistence type="inferred from homology"/>
<keyword evidence="10" id="KW-1185">Reference proteome</keyword>
<keyword evidence="2" id="KW-0813">Transport</keyword>
<dbReference type="PANTHER" id="PTHR30561">
    <property type="entry name" value="SMR FAMILY PROTON-DEPENDENT DRUG EFFLUX TRANSPORTER SUGE"/>
    <property type="match status" value="1"/>
</dbReference>
<dbReference type="KEGG" id="kbs:EPA93_21085"/>
<feature type="transmembrane region" description="Helical" evidence="8">
    <location>
        <begin position="29"/>
        <end position="48"/>
    </location>
</feature>